<keyword evidence="4" id="KW-0418">Kinase</keyword>
<dbReference type="GO" id="GO:0000155">
    <property type="term" value="F:phosphorelay sensor kinase activity"/>
    <property type="evidence" value="ECO:0007669"/>
    <property type="project" value="InterPro"/>
</dbReference>
<dbReference type="SMART" id="SM00387">
    <property type="entry name" value="HATPase_c"/>
    <property type="match status" value="1"/>
</dbReference>
<dbReference type="Pfam" id="PF13188">
    <property type="entry name" value="PAS_8"/>
    <property type="match status" value="1"/>
</dbReference>
<organism evidence="4 5">
    <name type="scientific">Pseudomonas fluorescens</name>
    <dbReference type="NCBI Taxonomy" id="294"/>
    <lineage>
        <taxon>Bacteria</taxon>
        <taxon>Pseudomonadati</taxon>
        <taxon>Pseudomonadota</taxon>
        <taxon>Gammaproteobacteria</taxon>
        <taxon>Pseudomonadales</taxon>
        <taxon>Pseudomonadaceae</taxon>
        <taxon>Pseudomonas</taxon>
    </lineage>
</organism>
<evidence type="ECO:0000313" key="4">
    <source>
        <dbReference type="EMBL" id="VVO98885.1"/>
    </source>
</evidence>
<dbReference type="InterPro" id="IPR036890">
    <property type="entry name" value="HATPase_C_sf"/>
</dbReference>
<reference evidence="4 5" key="1">
    <citation type="submission" date="2019-09" db="EMBL/GenBank/DDBJ databases">
        <authorList>
            <person name="Chandra G."/>
            <person name="Truman W A."/>
        </authorList>
    </citation>
    <scope>NUCLEOTIDE SEQUENCE [LARGE SCALE GENOMIC DNA]</scope>
    <source>
        <strain evidence="4">PS847</strain>
    </source>
</reference>
<dbReference type="SUPFAM" id="SSF55874">
    <property type="entry name" value="ATPase domain of HSP90 chaperone/DNA topoisomerase II/histidine kinase"/>
    <property type="match status" value="1"/>
</dbReference>
<dbReference type="Proteomes" id="UP000326067">
    <property type="component" value="Unassembled WGS sequence"/>
</dbReference>
<dbReference type="Gene3D" id="3.30.565.10">
    <property type="entry name" value="Histidine kinase-like ATPase, C-terminal domain"/>
    <property type="match status" value="1"/>
</dbReference>
<keyword evidence="4" id="KW-0808">Transferase</keyword>
<dbReference type="AlphaFoldDB" id="A0A5E7KDC9"/>
<keyword evidence="3" id="KW-0597">Phosphoprotein</keyword>
<dbReference type="PANTHER" id="PTHR43065:SF29">
    <property type="entry name" value="SENSOR PROTEIN KINASE FLES"/>
    <property type="match status" value="1"/>
</dbReference>
<dbReference type="CDD" id="cd00130">
    <property type="entry name" value="PAS"/>
    <property type="match status" value="1"/>
</dbReference>
<dbReference type="InterPro" id="IPR004358">
    <property type="entry name" value="Sig_transdc_His_kin-like_C"/>
</dbReference>
<dbReference type="FunFam" id="1.10.287.130:FF:000059">
    <property type="entry name" value="PAS domain-containing sensor histidine kinase"/>
    <property type="match status" value="1"/>
</dbReference>
<dbReference type="InterPro" id="IPR003661">
    <property type="entry name" value="HisK_dim/P_dom"/>
</dbReference>
<dbReference type="EMBL" id="CABVIC010000002">
    <property type="protein sequence ID" value="VVO98885.1"/>
    <property type="molecule type" value="Genomic_DNA"/>
</dbReference>
<evidence type="ECO:0000313" key="5">
    <source>
        <dbReference type="Proteomes" id="UP000326067"/>
    </source>
</evidence>
<dbReference type="PROSITE" id="PS50112">
    <property type="entry name" value="PAS"/>
    <property type="match status" value="1"/>
</dbReference>
<dbReference type="SMART" id="SM00388">
    <property type="entry name" value="HisKA"/>
    <property type="match status" value="1"/>
</dbReference>
<dbReference type="Gene3D" id="1.10.287.130">
    <property type="match status" value="1"/>
</dbReference>
<dbReference type="PANTHER" id="PTHR43065">
    <property type="entry name" value="SENSOR HISTIDINE KINASE"/>
    <property type="match status" value="1"/>
</dbReference>
<sequence>MPQAAQISSASNIVGQPSSVEQASRQGLEQAFQLFNQMSSQLTDSYSLLEARVTELKGELAVVSAQRMQELAEKERLANRLQNLLDLLPGGVIVIDGHGLVREANPAAIDLLGSPLEGELWRHVIARCFAPREDDGHEISLKNGRRLSISTRSLDAEPGQLVLLNDLTETRHLQDQLARHERLSSLGRMVASLAHQIRTPLSAALLYASHLTEQQLPVETQQRFAGRLKERLHELEHQVRDMLVFARGELPLTDRLTPGALMQSLQAAALTHVQDLPIRWQCDSHAGELLCNRDTLVGALLNLIENAIQASAGEARLKVHCYTRGNTLRLCVSDSGSGIEPTVLARLGEPFFTTKVTGTGLGLTVVKAVARAHQGELTLRSRVGRGTCAQVSLPLFSAAQGVE</sequence>
<accession>A0A5E7KDC9</accession>
<dbReference type="SUPFAM" id="SSF47384">
    <property type="entry name" value="Homodimeric domain of signal transducing histidine kinase"/>
    <property type="match status" value="1"/>
</dbReference>
<dbReference type="Gene3D" id="3.30.450.20">
    <property type="entry name" value="PAS domain"/>
    <property type="match status" value="1"/>
</dbReference>
<dbReference type="Pfam" id="PF02518">
    <property type="entry name" value="HATPase_c"/>
    <property type="match status" value="1"/>
</dbReference>
<dbReference type="InterPro" id="IPR036097">
    <property type="entry name" value="HisK_dim/P_sf"/>
</dbReference>
<dbReference type="RefSeq" id="WP_150636655.1">
    <property type="nucleotide sequence ID" value="NZ_CABVIC010000002.1"/>
</dbReference>
<proteinExistence type="predicted"/>
<dbReference type="CDD" id="cd00075">
    <property type="entry name" value="HATPase"/>
    <property type="match status" value="1"/>
</dbReference>
<dbReference type="PROSITE" id="PS50109">
    <property type="entry name" value="HIS_KIN"/>
    <property type="match status" value="1"/>
</dbReference>
<dbReference type="InterPro" id="IPR035965">
    <property type="entry name" value="PAS-like_dom_sf"/>
</dbReference>
<dbReference type="InterPro" id="IPR003594">
    <property type="entry name" value="HATPase_dom"/>
</dbReference>
<dbReference type="Pfam" id="PF00512">
    <property type="entry name" value="HisKA"/>
    <property type="match status" value="1"/>
</dbReference>
<comment type="catalytic activity">
    <reaction evidence="1">
        <text>ATP + protein L-histidine = ADP + protein N-phospho-L-histidine.</text>
        <dbReference type="EC" id="2.7.13.3"/>
    </reaction>
</comment>
<evidence type="ECO:0000256" key="1">
    <source>
        <dbReference type="ARBA" id="ARBA00000085"/>
    </source>
</evidence>
<evidence type="ECO:0000256" key="3">
    <source>
        <dbReference type="ARBA" id="ARBA00022553"/>
    </source>
</evidence>
<dbReference type="EC" id="2.7.13.3" evidence="2"/>
<evidence type="ECO:0000256" key="2">
    <source>
        <dbReference type="ARBA" id="ARBA00012438"/>
    </source>
</evidence>
<name>A0A5E7KDC9_PSEFL</name>
<protein>
    <recommendedName>
        <fullName evidence="2">histidine kinase</fullName>
        <ecNumber evidence="2">2.7.13.3</ecNumber>
    </recommendedName>
</protein>
<dbReference type="SUPFAM" id="SSF55785">
    <property type="entry name" value="PYP-like sensor domain (PAS domain)"/>
    <property type="match status" value="1"/>
</dbReference>
<dbReference type="CDD" id="cd00082">
    <property type="entry name" value="HisKA"/>
    <property type="match status" value="1"/>
</dbReference>
<dbReference type="SMART" id="SM00091">
    <property type="entry name" value="PAS"/>
    <property type="match status" value="1"/>
</dbReference>
<dbReference type="InterPro" id="IPR005467">
    <property type="entry name" value="His_kinase_dom"/>
</dbReference>
<gene>
    <name evidence="4" type="primary">atoS</name>
    <name evidence="4" type="ORF">PS847_02722</name>
</gene>
<dbReference type="InterPro" id="IPR000014">
    <property type="entry name" value="PAS"/>
</dbReference>
<dbReference type="PRINTS" id="PR00344">
    <property type="entry name" value="BCTRLSENSOR"/>
</dbReference>